<dbReference type="InterPro" id="IPR005569">
    <property type="entry name" value="Arc_DNA-bd_dom"/>
</dbReference>
<dbReference type="GO" id="GO:0006355">
    <property type="term" value="P:regulation of DNA-templated transcription"/>
    <property type="evidence" value="ECO:0007669"/>
    <property type="project" value="InterPro"/>
</dbReference>
<evidence type="ECO:0000259" key="1">
    <source>
        <dbReference type="Pfam" id="PF03869"/>
    </source>
</evidence>
<accession>A0A9P3TA39</accession>
<sequence length="206" mass="24320">MKVKEKMGDGRGRPRKYARGEMQYRKLWLPENLLMELRVAARVRNFTTNDEIISRLIASLNFSPRRHIIKTDEGQRLVALARLFDEFLQARLDVIRKKYQAEKISDNGKKTFVPGKNRAFSSSFPENLRRDMEVSARFNRRSMNREIMERLLDSLNYLTEQQLPENEEVWRLRELAILFDEFISGKVVKAENPLTKEVAGEEKKEE</sequence>
<name>A0A9P3TA39_KLUIN</name>
<reference evidence="2" key="1">
    <citation type="journal article" date="2018" name="Genome Biol.">
        <title>SKESA: strategic k-mer extension for scrupulous assemblies.</title>
        <authorList>
            <person name="Souvorov A."/>
            <person name="Agarwala R."/>
            <person name="Lipman D.J."/>
        </authorList>
    </citation>
    <scope>NUCLEOTIDE SEQUENCE</scope>
    <source>
        <strain evidence="2">CAVp300</strain>
    </source>
</reference>
<keyword evidence="2" id="KW-0238">DNA-binding</keyword>
<dbReference type="AlphaFoldDB" id="A0A9P3TA39"/>
<evidence type="ECO:0000313" key="2">
    <source>
        <dbReference type="EMBL" id="HAT3582994.1"/>
    </source>
</evidence>
<comment type="caution">
    <text evidence="2">The sequence shown here is derived from an EMBL/GenBank/DDBJ whole genome shotgun (WGS) entry which is preliminary data.</text>
</comment>
<gene>
    <name evidence="2" type="ORF">I8531_003321</name>
</gene>
<dbReference type="Proteomes" id="UP000867740">
    <property type="component" value="Unassembled WGS sequence"/>
</dbReference>
<dbReference type="InterPro" id="IPR013321">
    <property type="entry name" value="Arc_rbn_hlx_hlx"/>
</dbReference>
<dbReference type="SUPFAM" id="SSF47598">
    <property type="entry name" value="Ribbon-helix-helix"/>
    <property type="match status" value="2"/>
</dbReference>
<proteinExistence type="predicted"/>
<dbReference type="InterPro" id="IPR010985">
    <property type="entry name" value="Ribbon_hlx_hlx"/>
</dbReference>
<dbReference type="Pfam" id="PF03869">
    <property type="entry name" value="Arc"/>
    <property type="match status" value="1"/>
</dbReference>
<protein>
    <submittedName>
        <fullName evidence="2">Arc family DNA-binding protein</fullName>
    </submittedName>
</protein>
<reference evidence="2" key="2">
    <citation type="submission" date="2020-10" db="EMBL/GenBank/DDBJ databases">
        <authorList>
            <consortium name="NCBI Pathogen Detection Project"/>
        </authorList>
    </citation>
    <scope>NUCLEOTIDE SEQUENCE</scope>
    <source>
        <strain evidence="2">CAVp300</strain>
    </source>
</reference>
<organism evidence="2 3">
    <name type="scientific">Kluyvera intermedia</name>
    <name type="common">Enterobacter intermedius</name>
    <dbReference type="NCBI Taxonomy" id="61648"/>
    <lineage>
        <taxon>Bacteria</taxon>
        <taxon>Pseudomonadati</taxon>
        <taxon>Pseudomonadota</taxon>
        <taxon>Gammaproteobacteria</taxon>
        <taxon>Enterobacterales</taxon>
        <taxon>Enterobacteriaceae</taxon>
        <taxon>Kluyvera</taxon>
    </lineage>
</organism>
<dbReference type="EMBL" id="DACSUM010000028">
    <property type="protein sequence ID" value="HAT3582994.1"/>
    <property type="molecule type" value="Genomic_DNA"/>
</dbReference>
<evidence type="ECO:0000313" key="3">
    <source>
        <dbReference type="Proteomes" id="UP000867740"/>
    </source>
</evidence>
<dbReference type="GO" id="GO:0043565">
    <property type="term" value="F:sequence-specific DNA binding"/>
    <property type="evidence" value="ECO:0007669"/>
    <property type="project" value="UniProtKB-ARBA"/>
</dbReference>
<dbReference type="RefSeq" id="WP_047368812.1">
    <property type="nucleotide sequence ID" value="NZ_CABMNU010000003.1"/>
</dbReference>
<dbReference type="Gene3D" id="1.10.1220.10">
    <property type="entry name" value="Met repressor-like"/>
    <property type="match status" value="1"/>
</dbReference>
<feature type="domain" description="Arc-like DNA binding" evidence="1">
    <location>
        <begin position="123"/>
        <end position="155"/>
    </location>
</feature>